<evidence type="ECO:0000256" key="1">
    <source>
        <dbReference type="SAM" id="Coils"/>
    </source>
</evidence>
<evidence type="ECO:0000313" key="5">
    <source>
        <dbReference type="Proteomes" id="UP001177003"/>
    </source>
</evidence>
<dbReference type="Proteomes" id="UP001177003">
    <property type="component" value="Chromosome 0"/>
</dbReference>
<dbReference type="InterPro" id="IPR004252">
    <property type="entry name" value="Probable_transposase_24"/>
</dbReference>
<evidence type="ECO:0000313" key="4">
    <source>
        <dbReference type="EMBL" id="CAI9279916.1"/>
    </source>
</evidence>
<protein>
    <recommendedName>
        <fullName evidence="6">Transposase Tnp1/En/Spm-like domain-containing protein</fullName>
    </recommendedName>
</protein>
<proteinExistence type="predicted"/>
<dbReference type="PANTHER" id="PTHR33144">
    <property type="entry name" value="OS10G0409366 PROTEIN-RELATED"/>
    <property type="match status" value="1"/>
</dbReference>
<dbReference type="Pfam" id="PF03004">
    <property type="entry name" value="Transposase_24"/>
    <property type="match status" value="1"/>
</dbReference>
<reference evidence="3" key="1">
    <citation type="submission" date="2023-04" db="EMBL/GenBank/DDBJ databases">
        <authorList>
            <person name="Vijverberg K."/>
            <person name="Xiong W."/>
            <person name="Schranz E."/>
        </authorList>
    </citation>
    <scope>NUCLEOTIDE SEQUENCE</scope>
</reference>
<sequence>MSLLSRPIMGKQNKQDQSAQKEMNDYEKNRLLRIKENQARLKDLGVKSIANSLTSLVESQKPKKKQVKPTYIGARDSDYIPDLGDDIDGDYHEVARSVQVSKKQHRPQYIAPMSMNRLANLTRQRRVIAPNVSNKYPLVSNATKEKQSRSKTSMGDLILRNKGPQREREVFKQNAEKHNCIISGATRQLALVDEDEDDEISQADMEQFGLKDNVNEGRLAQCEEDDVDQNDDHEDMDHLNYANIENEIEVDDSDDDLGNEDDVLFEEQLEEPQLEKETVISTPKKRGPTMLHSVHTRNVNQREVIICNEYGQPVGPIIEGKDVVGKFSRFLGTIARTHSYAPLTCTSWHKVPHKDKIWEYVLGKYDVPDDAKTWVLRTIGNLYKVYKCRFKKKHFYQFKDNKTRWKNRPECIPQEEFSKLLVLWNKKDVAKRCSRAKEIRKSLKNMHTAGPKSFARIRDEMKNEDPNKEFPTLSQMFERTRKRTDGHVYVDTYDDTANKIEQMKKYEHLEDESDAIDPYMIVMKKENDGYRRLYGRGVTNRLIKKVGGGDASYMIPTGLMESFKANEVERNELIEMRKEIQEDHEKKQAELKAMQIDIKKQQENLEAMMRKLAEQQPREGR</sequence>
<evidence type="ECO:0008006" key="6">
    <source>
        <dbReference type="Google" id="ProtNLM"/>
    </source>
</evidence>
<organism evidence="3 5">
    <name type="scientific">Lactuca saligna</name>
    <name type="common">Willowleaf lettuce</name>
    <dbReference type="NCBI Taxonomy" id="75948"/>
    <lineage>
        <taxon>Eukaryota</taxon>
        <taxon>Viridiplantae</taxon>
        <taxon>Streptophyta</taxon>
        <taxon>Embryophyta</taxon>
        <taxon>Tracheophyta</taxon>
        <taxon>Spermatophyta</taxon>
        <taxon>Magnoliopsida</taxon>
        <taxon>eudicotyledons</taxon>
        <taxon>Gunneridae</taxon>
        <taxon>Pentapetalae</taxon>
        <taxon>asterids</taxon>
        <taxon>campanulids</taxon>
        <taxon>Asterales</taxon>
        <taxon>Asteraceae</taxon>
        <taxon>Cichorioideae</taxon>
        <taxon>Cichorieae</taxon>
        <taxon>Lactucinae</taxon>
        <taxon>Lactuca</taxon>
    </lineage>
</organism>
<feature type="region of interest" description="Disordered" evidence="2">
    <location>
        <begin position="1"/>
        <end position="27"/>
    </location>
</feature>
<evidence type="ECO:0000256" key="2">
    <source>
        <dbReference type="SAM" id="MobiDB-lite"/>
    </source>
</evidence>
<dbReference type="PANTHER" id="PTHR33144:SF16">
    <property type="entry name" value="OS02G0129000 PROTEIN"/>
    <property type="match status" value="1"/>
</dbReference>
<dbReference type="EMBL" id="OX465080">
    <property type="protein sequence ID" value="CAI9279916.1"/>
    <property type="molecule type" value="Genomic_DNA"/>
</dbReference>
<dbReference type="EMBL" id="OX465086">
    <property type="protein sequence ID" value="CAI9264139.1"/>
    <property type="molecule type" value="Genomic_DNA"/>
</dbReference>
<name>A0AA35UTQ4_LACSI</name>
<dbReference type="AlphaFoldDB" id="A0AA35UTQ4"/>
<dbReference type="Proteomes" id="UP001177003">
    <property type="component" value="Chromosome 4"/>
</dbReference>
<gene>
    <name evidence="4" type="ORF">LSALG_LOCUS19687</name>
    <name evidence="3" type="ORF">LSALG_LOCUS4804</name>
</gene>
<evidence type="ECO:0000313" key="3">
    <source>
        <dbReference type="EMBL" id="CAI9264139.1"/>
    </source>
</evidence>
<keyword evidence="1" id="KW-0175">Coiled coil</keyword>
<accession>A0AA35UTQ4</accession>
<keyword evidence="5" id="KW-1185">Reference proteome</keyword>
<feature type="coiled-coil region" evidence="1">
    <location>
        <begin position="566"/>
        <end position="611"/>
    </location>
</feature>